<organism evidence="2 3">
    <name type="scientific">Urbifossiella limnaea</name>
    <dbReference type="NCBI Taxonomy" id="2528023"/>
    <lineage>
        <taxon>Bacteria</taxon>
        <taxon>Pseudomonadati</taxon>
        <taxon>Planctomycetota</taxon>
        <taxon>Planctomycetia</taxon>
        <taxon>Gemmatales</taxon>
        <taxon>Gemmataceae</taxon>
        <taxon>Urbifossiella</taxon>
    </lineage>
</organism>
<dbReference type="Proteomes" id="UP000319576">
    <property type="component" value="Chromosome"/>
</dbReference>
<dbReference type="KEGG" id="uli:ETAA1_51740"/>
<name>A0A517Y099_9BACT</name>
<gene>
    <name evidence="2" type="ORF">ETAA1_51740</name>
</gene>
<evidence type="ECO:0000313" key="3">
    <source>
        <dbReference type="Proteomes" id="UP000319576"/>
    </source>
</evidence>
<keyword evidence="3" id="KW-1185">Reference proteome</keyword>
<evidence type="ECO:0000256" key="1">
    <source>
        <dbReference type="SAM" id="MobiDB-lite"/>
    </source>
</evidence>
<evidence type="ECO:0000313" key="2">
    <source>
        <dbReference type="EMBL" id="QDU23182.1"/>
    </source>
</evidence>
<dbReference type="OrthoDB" id="238337at2"/>
<dbReference type="RefSeq" id="WP_145243278.1">
    <property type="nucleotide sequence ID" value="NZ_CP036273.1"/>
</dbReference>
<proteinExistence type="predicted"/>
<sequence>MPRIAPDEGRTGYDLIGFDAGGDERRDDPSGVMSDLTLRTLADDATGITDVFVVSHGWMGDLPASKAQYDAWLTAMGSCGADLARAAQQRPGFKPHVVGIHWPSLPWGDESFGGGGSFAVPVDGPADPVAALVDDYASRIVDTPKAREALQRIVSAAVEDVDPDQLSPEVVQAYRELNWEADLGAAGATPAADRSGFDPQGIYESLKEDAPSFGLFGGGGVLGVLRTLSFWRMKDRARAFGEAAGSKLLAKMMQAAPRHLRFHLVGHSFGCIVMAATLGGPRGRGRVAQPVESLSLLQGALSLWSFCDDIPGVPGQRGYFRQVIADGRVRGPIVSTQSAFDTATGKWYPLGAGVARQVAFAAPGELPKYGAIGTHGVRGPGVTATDLSLVKPDRDYAFAPGGVYNLEGSEVICNGSGVSGAHSDICHPEVAHAVWQAALTTV</sequence>
<dbReference type="EMBL" id="CP036273">
    <property type="protein sequence ID" value="QDU23182.1"/>
    <property type="molecule type" value="Genomic_DNA"/>
</dbReference>
<feature type="compositionally biased region" description="Basic and acidic residues" evidence="1">
    <location>
        <begin position="1"/>
        <end position="11"/>
    </location>
</feature>
<protein>
    <recommendedName>
        <fullName evidence="4">Serine-threonine protein kinase</fullName>
    </recommendedName>
</protein>
<feature type="region of interest" description="Disordered" evidence="1">
    <location>
        <begin position="1"/>
        <end position="31"/>
    </location>
</feature>
<dbReference type="AlphaFoldDB" id="A0A517Y099"/>
<reference evidence="2 3" key="1">
    <citation type="submission" date="2019-02" db="EMBL/GenBank/DDBJ databases">
        <title>Deep-cultivation of Planctomycetes and their phenomic and genomic characterization uncovers novel biology.</title>
        <authorList>
            <person name="Wiegand S."/>
            <person name="Jogler M."/>
            <person name="Boedeker C."/>
            <person name="Pinto D."/>
            <person name="Vollmers J."/>
            <person name="Rivas-Marin E."/>
            <person name="Kohn T."/>
            <person name="Peeters S.H."/>
            <person name="Heuer A."/>
            <person name="Rast P."/>
            <person name="Oberbeckmann S."/>
            <person name="Bunk B."/>
            <person name="Jeske O."/>
            <person name="Meyerdierks A."/>
            <person name="Storesund J.E."/>
            <person name="Kallscheuer N."/>
            <person name="Luecker S."/>
            <person name="Lage O.M."/>
            <person name="Pohl T."/>
            <person name="Merkel B.J."/>
            <person name="Hornburger P."/>
            <person name="Mueller R.-W."/>
            <person name="Bruemmer F."/>
            <person name="Labrenz M."/>
            <person name="Spormann A.M."/>
            <person name="Op den Camp H."/>
            <person name="Overmann J."/>
            <person name="Amann R."/>
            <person name="Jetten M.S.M."/>
            <person name="Mascher T."/>
            <person name="Medema M.H."/>
            <person name="Devos D.P."/>
            <person name="Kaster A.-K."/>
            <person name="Ovreas L."/>
            <person name="Rohde M."/>
            <person name="Galperin M.Y."/>
            <person name="Jogler C."/>
        </authorList>
    </citation>
    <scope>NUCLEOTIDE SEQUENCE [LARGE SCALE GENOMIC DNA]</scope>
    <source>
        <strain evidence="2 3">ETA_A1</strain>
    </source>
</reference>
<evidence type="ECO:0008006" key="4">
    <source>
        <dbReference type="Google" id="ProtNLM"/>
    </source>
</evidence>
<accession>A0A517Y099</accession>